<dbReference type="PROSITE" id="PS00217">
    <property type="entry name" value="SUGAR_TRANSPORT_2"/>
    <property type="match status" value="1"/>
</dbReference>
<dbReference type="InterPro" id="IPR036259">
    <property type="entry name" value="MFS_trans_sf"/>
</dbReference>
<feature type="domain" description="Major facilitator superfamily (MFS) profile" evidence="10">
    <location>
        <begin position="26"/>
        <end position="476"/>
    </location>
</feature>
<accession>A0A1E4TPB2</accession>
<evidence type="ECO:0000256" key="2">
    <source>
        <dbReference type="ARBA" id="ARBA00010992"/>
    </source>
</evidence>
<dbReference type="SUPFAM" id="SSF103473">
    <property type="entry name" value="MFS general substrate transporter"/>
    <property type="match status" value="1"/>
</dbReference>
<dbReference type="PRINTS" id="PR00171">
    <property type="entry name" value="SUGRTRNSPORT"/>
</dbReference>
<dbReference type="AlphaFoldDB" id="A0A1E4TPB2"/>
<dbReference type="PROSITE" id="PS00216">
    <property type="entry name" value="SUGAR_TRANSPORT_1"/>
    <property type="match status" value="1"/>
</dbReference>
<dbReference type="CDD" id="cd17356">
    <property type="entry name" value="MFS_HXT"/>
    <property type="match status" value="1"/>
</dbReference>
<feature type="transmembrane region" description="Helical" evidence="9">
    <location>
        <begin position="186"/>
        <end position="205"/>
    </location>
</feature>
<dbReference type="PANTHER" id="PTHR48022:SF7">
    <property type="entry name" value="MAJOR FACILITATOR SUPERFAMILY (MFS) PROFILE DOMAIN-CONTAINING PROTEIN-RELATED"/>
    <property type="match status" value="1"/>
</dbReference>
<dbReference type="EMBL" id="KV454017">
    <property type="protein sequence ID" value="ODV93559.1"/>
    <property type="molecule type" value="Genomic_DNA"/>
</dbReference>
<evidence type="ECO:0000313" key="11">
    <source>
        <dbReference type="EMBL" id="ODV93559.1"/>
    </source>
</evidence>
<evidence type="ECO:0000313" key="12">
    <source>
        <dbReference type="Proteomes" id="UP000094236"/>
    </source>
</evidence>
<dbReference type="NCBIfam" id="TIGR00879">
    <property type="entry name" value="SP"/>
    <property type="match status" value="1"/>
</dbReference>
<feature type="transmembrane region" description="Helical" evidence="9">
    <location>
        <begin position="68"/>
        <end position="87"/>
    </location>
</feature>
<feature type="transmembrane region" description="Helical" evidence="9">
    <location>
        <begin position="387"/>
        <end position="411"/>
    </location>
</feature>
<dbReference type="InterPro" id="IPR003663">
    <property type="entry name" value="Sugar/inositol_transpt"/>
</dbReference>
<feature type="transmembrane region" description="Helical" evidence="9">
    <location>
        <begin position="156"/>
        <end position="180"/>
    </location>
</feature>
<keyword evidence="3 7" id="KW-0813">Transport</keyword>
<dbReference type="InterPro" id="IPR050360">
    <property type="entry name" value="MFS_Sugar_Transporters"/>
</dbReference>
<evidence type="ECO:0000256" key="7">
    <source>
        <dbReference type="RuleBase" id="RU003346"/>
    </source>
</evidence>
<evidence type="ECO:0000256" key="8">
    <source>
        <dbReference type="SAM" id="MobiDB-lite"/>
    </source>
</evidence>
<feature type="transmembrane region" description="Helical" evidence="9">
    <location>
        <begin position="454"/>
        <end position="472"/>
    </location>
</feature>
<dbReference type="InterPro" id="IPR005828">
    <property type="entry name" value="MFS_sugar_transport-like"/>
</dbReference>
<evidence type="ECO:0000256" key="3">
    <source>
        <dbReference type="ARBA" id="ARBA00022448"/>
    </source>
</evidence>
<sequence>MFQSQTNILTEFYDNRLPTTYNMYAIAAVATIGGLMFGFDISSVSSFLSQEYYLSYFNSPNTITQGGISSSMAGGSFVASLFTPYIADPLGRRVSLQTSSLFWMIGAAIQSSSQNRAQLICGRFISGIGIGIATSTAPSYISEISPKKIRGMMGGCFQWAVTIGIMIMFYIGYGCSFINGVGSFRLAWGIQIIPGMLLFFGVPFLPESPRWLANHGHWEKAIEVISKVNGKEVDDPQLVIELKEIKEQVLIDQDSKNVTYMELFNKYNFKRTLVGMSTQLWQQMCGMNVMMYYIVYIFEMAGYSGNANLVASSIQYVINVVMTIPALLFIDKIGRRPLLLVGAVLMTAFQFAVAGILAVYSEPVSDFDGNENITISIPTKNKKASKALIACSYLFVASYAPTWGPGIWLYCSELFPTRQRAKANGLCTSVNWIFNFALGMFVPTAFHNISWKTYIIFGVFCVVMFFNVYFYCPETQGKTLEEIDKMWQDKVPAWKTKNYIPELPPVGETFDDKVSELKVENAGTDALSNSSISEEHLTRETATQEV</sequence>
<feature type="transmembrane region" description="Helical" evidence="9">
    <location>
        <begin position="21"/>
        <end position="48"/>
    </location>
</feature>
<dbReference type="Proteomes" id="UP000094236">
    <property type="component" value="Unassembled WGS sequence"/>
</dbReference>
<keyword evidence="12" id="KW-1185">Reference proteome</keyword>
<comment type="subcellular location">
    <subcellularLocation>
        <location evidence="1">Membrane</location>
        <topology evidence="1">Multi-pass membrane protein</topology>
    </subcellularLocation>
</comment>
<evidence type="ECO:0000256" key="1">
    <source>
        <dbReference type="ARBA" id="ARBA00004141"/>
    </source>
</evidence>
<feature type="transmembrane region" description="Helical" evidence="9">
    <location>
        <begin position="337"/>
        <end position="360"/>
    </location>
</feature>
<feature type="transmembrane region" description="Helical" evidence="9">
    <location>
        <begin position="423"/>
        <end position="442"/>
    </location>
</feature>
<reference evidence="12" key="1">
    <citation type="submission" date="2016-05" db="EMBL/GenBank/DDBJ databases">
        <title>Comparative genomics of biotechnologically important yeasts.</title>
        <authorList>
            <consortium name="DOE Joint Genome Institute"/>
            <person name="Riley R."/>
            <person name="Haridas S."/>
            <person name="Wolfe K.H."/>
            <person name="Lopes M.R."/>
            <person name="Hittinger C.T."/>
            <person name="Goker M."/>
            <person name="Salamov A."/>
            <person name="Wisecaver J."/>
            <person name="Long T.M."/>
            <person name="Aerts A.L."/>
            <person name="Barry K."/>
            <person name="Choi C."/>
            <person name="Clum A."/>
            <person name="Coughlan A.Y."/>
            <person name="Deshpande S."/>
            <person name="Douglass A.P."/>
            <person name="Hanson S.J."/>
            <person name="Klenk H.-P."/>
            <person name="Labutti K."/>
            <person name="Lapidus A."/>
            <person name="Lindquist E."/>
            <person name="Lipzen A."/>
            <person name="Meier-Kolthoff J.P."/>
            <person name="Ohm R.A."/>
            <person name="Otillar R.P."/>
            <person name="Pangilinan J."/>
            <person name="Peng Y."/>
            <person name="Rokas A."/>
            <person name="Rosa C.A."/>
            <person name="Scheuner C."/>
            <person name="Sibirny A.A."/>
            <person name="Slot J.C."/>
            <person name="Stielow J.B."/>
            <person name="Sun H."/>
            <person name="Kurtzman C.P."/>
            <person name="Blackwell M."/>
            <person name="Grigoriev I.V."/>
            <person name="Jeffries T.W."/>
        </authorList>
    </citation>
    <scope>NUCLEOTIDE SEQUENCE [LARGE SCALE GENOMIC DNA]</scope>
    <source>
        <strain evidence="12">NRRL Y-2460</strain>
    </source>
</reference>
<dbReference type="Pfam" id="PF00083">
    <property type="entry name" value="Sugar_tr"/>
    <property type="match status" value="1"/>
</dbReference>
<dbReference type="FunFam" id="1.20.1250.20:FF:000026">
    <property type="entry name" value="MFS quinate transporter QutD"/>
    <property type="match status" value="1"/>
</dbReference>
<proteinExistence type="inferred from homology"/>
<gene>
    <name evidence="11" type="ORF">PACTADRAFT_51345</name>
</gene>
<evidence type="ECO:0000256" key="5">
    <source>
        <dbReference type="ARBA" id="ARBA00022989"/>
    </source>
</evidence>
<dbReference type="OrthoDB" id="4142200at2759"/>
<keyword evidence="6 9" id="KW-0472">Membrane</keyword>
<dbReference type="GO" id="GO:0016020">
    <property type="term" value="C:membrane"/>
    <property type="evidence" value="ECO:0007669"/>
    <property type="project" value="UniProtKB-SubCell"/>
</dbReference>
<feature type="transmembrane region" description="Helical" evidence="9">
    <location>
        <begin position="310"/>
        <end position="330"/>
    </location>
</feature>
<feature type="region of interest" description="Disordered" evidence="8">
    <location>
        <begin position="525"/>
        <end position="546"/>
    </location>
</feature>
<comment type="similarity">
    <text evidence="2 7">Belongs to the major facilitator superfamily. Sugar transporter (TC 2.A.1.1) family.</text>
</comment>
<evidence type="ECO:0000259" key="10">
    <source>
        <dbReference type="PROSITE" id="PS50850"/>
    </source>
</evidence>
<protein>
    <recommendedName>
        <fullName evidence="10">Major facilitator superfamily (MFS) profile domain-containing protein</fullName>
    </recommendedName>
</protein>
<evidence type="ECO:0000256" key="6">
    <source>
        <dbReference type="ARBA" id="ARBA00023136"/>
    </source>
</evidence>
<name>A0A1E4TPB2_PACTA</name>
<dbReference type="InterPro" id="IPR020846">
    <property type="entry name" value="MFS_dom"/>
</dbReference>
<dbReference type="PROSITE" id="PS50850">
    <property type="entry name" value="MFS"/>
    <property type="match status" value="1"/>
</dbReference>
<keyword evidence="5 9" id="KW-1133">Transmembrane helix</keyword>
<evidence type="ECO:0000256" key="4">
    <source>
        <dbReference type="ARBA" id="ARBA00022692"/>
    </source>
</evidence>
<dbReference type="STRING" id="669874.A0A1E4TPB2"/>
<evidence type="ECO:0000256" key="9">
    <source>
        <dbReference type="SAM" id="Phobius"/>
    </source>
</evidence>
<dbReference type="PANTHER" id="PTHR48022">
    <property type="entry name" value="PLASTIDIC GLUCOSE TRANSPORTER 4"/>
    <property type="match status" value="1"/>
</dbReference>
<dbReference type="GO" id="GO:0005351">
    <property type="term" value="F:carbohydrate:proton symporter activity"/>
    <property type="evidence" value="ECO:0007669"/>
    <property type="project" value="TreeGrafter"/>
</dbReference>
<keyword evidence="4 9" id="KW-0812">Transmembrane</keyword>
<organism evidence="11 12">
    <name type="scientific">Pachysolen tannophilus NRRL Y-2460</name>
    <dbReference type="NCBI Taxonomy" id="669874"/>
    <lineage>
        <taxon>Eukaryota</taxon>
        <taxon>Fungi</taxon>
        <taxon>Dikarya</taxon>
        <taxon>Ascomycota</taxon>
        <taxon>Saccharomycotina</taxon>
        <taxon>Pichiomycetes</taxon>
        <taxon>Pachysolenaceae</taxon>
        <taxon>Pachysolen</taxon>
    </lineage>
</organism>
<dbReference type="InterPro" id="IPR005829">
    <property type="entry name" value="Sugar_transporter_CS"/>
</dbReference>
<dbReference type="Gene3D" id="1.20.1250.20">
    <property type="entry name" value="MFS general substrate transporter like domains"/>
    <property type="match status" value="1"/>
</dbReference>